<dbReference type="PANTHER" id="PTHR43268:SF3">
    <property type="entry name" value="RHODANESE-LIKE DOMAIN-CONTAINING PROTEIN 7-RELATED"/>
    <property type="match status" value="1"/>
</dbReference>
<feature type="domain" description="Rhodanese" evidence="2">
    <location>
        <begin position="122"/>
        <end position="216"/>
    </location>
</feature>
<organism evidence="3">
    <name type="scientific">marine metagenome</name>
    <dbReference type="NCBI Taxonomy" id="408172"/>
    <lineage>
        <taxon>unclassified sequences</taxon>
        <taxon>metagenomes</taxon>
        <taxon>ecological metagenomes</taxon>
    </lineage>
</organism>
<protein>
    <recommendedName>
        <fullName evidence="2">Rhodanese domain-containing protein</fullName>
    </recommendedName>
</protein>
<evidence type="ECO:0000256" key="1">
    <source>
        <dbReference type="SAM" id="MobiDB-lite"/>
    </source>
</evidence>
<name>A0A381XTF1_9ZZZZ</name>
<dbReference type="InterPro" id="IPR020936">
    <property type="entry name" value="TrhO"/>
</dbReference>
<dbReference type="Pfam" id="PF00581">
    <property type="entry name" value="Rhodanese"/>
    <property type="match status" value="1"/>
</dbReference>
<reference evidence="3" key="1">
    <citation type="submission" date="2018-05" db="EMBL/GenBank/DDBJ databases">
        <authorList>
            <person name="Lanie J.A."/>
            <person name="Ng W.-L."/>
            <person name="Kazmierczak K.M."/>
            <person name="Andrzejewski T.M."/>
            <person name="Davidsen T.M."/>
            <person name="Wayne K.J."/>
            <person name="Tettelin H."/>
            <person name="Glass J.I."/>
            <person name="Rusch D."/>
            <person name="Podicherti R."/>
            <person name="Tsui H.-C.T."/>
            <person name="Winkler M.E."/>
        </authorList>
    </citation>
    <scope>NUCLEOTIDE SEQUENCE</scope>
</reference>
<dbReference type="EMBL" id="UINC01016334">
    <property type="protein sequence ID" value="SVA68076.1"/>
    <property type="molecule type" value="Genomic_DNA"/>
</dbReference>
<dbReference type="SUPFAM" id="SSF52821">
    <property type="entry name" value="Rhodanese/Cell cycle control phosphatase"/>
    <property type="match status" value="1"/>
</dbReference>
<feature type="region of interest" description="Disordered" evidence="1">
    <location>
        <begin position="285"/>
        <end position="317"/>
    </location>
</feature>
<dbReference type="Gene3D" id="3.30.70.100">
    <property type="match status" value="1"/>
</dbReference>
<evidence type="ECO:0000313" key="3">
    <source>
        <dbReference type="EMBL" id="SVA68076.1"/>
    </source>
</evidence>
<dbReference type="InterPro" id="IPR036873">
    <property type="entry name" value="Rhodanese-like_dom_sf"/>
</dbReference>
<dbReference type="CDD" id="cd01518">
    <property type="entry name" value="RHOD_YceA"/>
    <property type="match status" value="1"/>
</dbReference>
<dbReference type="PANTHER" id="PTHR43268">
    <property type="entry name" value="THIOSULFATE SULFURTRANSFERASE/RHODANESE-LIKE DOMAIN-CONTAINING PROTEIN 2"/>
    <property type="match status" value="1"/>
</dbReference>
<sequence length="317" mass="35930">MDCTVATFYQFADLPDFEAKRTPLKQECNRHSVQGTIILAHEGINGTIAGPKDGVESVLEFIRSDERLTKLSARLSGTERITFHRMKVLLRPEIVTLGTPDADPRAGVGEYVEPDDWNALISDPKVTVIDTRNDYEVEMGTFRGAIDPKTGTFGEWVEYVRKNLDPEKHPKIAMFCTGGIRCEKASAYLLRHGFKDVFHLRGGILNYLQNTPEADSLWEGDCFVFDHRVSVKHGLEQGEYEVCFGCRWPLTQADKQSPKYELGVSCPRCADSLTPERRSRLLERHRQVSLARNRGAQHIGQQPRRKRKTAVQPTQDD</sequence>
<dbReference type="Pfam" id="PF17773">
    <property type="entry name" value="UPF0176_N"/>
    <property type="match status" value="1"/>
</dbReference>
<dbReference type="InterPro" id="IPR001763">
    <property type="entry name" value="Rhodanese-like_dom"/>
</dbReference>
<gene>
    <name evidence="3" type="ORF">METZ01_LOCUS120930</name>
</gene>
<proteinExistence type="inferred from homology"/>
<dbReference type="NCBIfam" id="NF001136">
    <property type="entry name" value="PRK00142.1-4"/>
    <property type="match status" value="1"/>
</dbReference>
<dbReference type="AlphaFoldDB" id="A0A381XTF1"/>
<dbReference type="Gene3D" id="3.40.250.10">
    <property type="entry name" value="Rhodanese-like domain"/>
    <property type="match status" value="1"/>
</dbReference>
<dbReference type="HAMAP" id="MF_00469">
    <property type="entry name" value="TrhO"/>
    <property type="match status" value="1"/>
</dbReference>
<dbReference type="SMART" id="SM00450">
    <property type="entry name" value="RHOD"/>
    <property type="match status" value="1"/>
</dbReference>
<dbReference type="PROSITE" id="PS50206">
    <property type="entry name" value="RHODANESE_3"/>
    <property type="match status" value="1"/>
</dbReference>
<evidence type="ECO:0000259" key="2">
    <source>
        <dbReference type="PROSITE" id="PS50206"/>
    </source>
</evidence>
<dbReference type="InterPro" id="IPR040503">
    <property type="entry name" value="TRHO_N"/>
</dbReference>
<accession>A0A381XTF1</accession>